<dbReference type="GO" id="GO:0005829">
    <property type="term" value="C:cytosol"/>
    <property type="evidence" value="ECO:0007669"/>
    <property type="project" value="TreeGrafter"/>
</dbReference>
<feature type="compositionally biased region" description="Basic and acidic residues" evidence="1">
    <location>
        <begin position="20"/>
        <end position="43"/>
    </location>
</feature>
<feature type="region of interest" description="Disordered" evidence="1">
    <location>
        <begin position="83"/>
        <end position="120"/>
    </location>
</feature>
<feature type="compositionally biased region" description="Low complexity" evidence="1">
    <location>
        <begin position="84"/>
        <end position="94"/>
    </location>
</feature>
<dbReference type="AlphaFoldDB" id="A0A2S6IVC1"/>
<feature type="region of interest" description="Disordered" evidence="1">
    <location>
        <begin position="20"/>
        <end position="45"/>
    </location>
</feature>
<gene>
    <name evidence="2" type="ORF">CLV92_102339</name>
</gene>
<name>A0A2S6IVC1_9ACTN</name>
<evidence type="ECO:0000313" key="2">
    <source>
        <dbReference type="EMBL" id="PPK98186.1"/>
    </source>
</evidence>
<reference evidence="2 3" key="1">
    <citation type="submission" date="2018-02" db="EMBL/GenBank/DDBJ databases">
        <title>Genomic Encyclopedia of Archaeal and Bacterial Type Strains, Phase II (KMG-II): from individual species to whole genera.</title>
        <authorList>
            <person name="Goeker M."/>
        </authorList>
    </citation>
    <scope>NUCLEOTIDE SEQUENCE [LARGE SCALE GENOMIC DNA]</scope>
    <source>
        <strain evidence="2 3">DSM 22857</strain>
    </source>
</reference>
<dbReference type="RefSeq" id="WP_104431597.1">
    <property type="nucleotide sequence ID" value="NZ_PTJD01000002.1"/>
</dbReference>
<keyword evidence="2" id="KW-0966">Cell projection</keyword>
<dbReference type="GO" id="GO:0009898">
    <property type="term" value="C:cytoplasmic side of plasma membrane"/>
    <property type="evidence" value="ECO:0007669"/>
    <property type="project" value="TreeGrafter"/>
</dbReference>
<sequence>MAGGSQGSRPLLAGAERVAKYREAAEQAAREAGADDETARRVGEAAQRAVVQQAVQAQVPDRPAEGVAGLADLAPELVHPEPVAQAQAAPADAGAGPGAAPPDAEQRPVRRDAPAQGGGEWAATVAATLRDPAPPARWGWRGRLVRGSGGLLKLRPTPEEQAHRDAITTIRQATWRRAVNVLVANPKGGVGKTPTSLVLAGVLGHVRGGSVGVWEAAESAGTLSRRAEGQPVQGLAELLRGAAGIRSAGHLGGYAAPQTSHADVIGSIGSRPVLTAADVVTTRRVLDTYYRITVTDTGNNPGHEAFLAALHTADALVLPCLVSIDALAGAEEALEVVRGAGGRVSGEGGLASRAVVVLGHDGGPEDERVSAALRQRLDELGVHAVVEVPFDPVVRRGGEISLAGLSEESTRAWTAVAAAVVGALRSAPTDVDLVAEFARAGSRPGSPAAPVVDVR</sequence>
<feature type="compositionally biased region" description="Basic and acidic residues" evidence="1">
    <location>
        <begin position="104"/>
        <end position="113"/>
    </location>
</feature>
<dbReference type="GO" id="GO:0051782">
    <property type="term" value="P:negative regulation of cell division"/>
    <property type="evidence" value="ECO:0007669"/>
    <property type="project" value="TreeGrafter"/>
</dbReference>
<dbReference type="EMBL" id="PTJD01000002">
    <property type="protein sequence ID" value="PPK98186.1"/>
    <property type="molecule type" value="Genomic_DNA"/>
</dbReference>
<dbReference type="SUPFAM" id="SSF52540">
    <property type="entry name" value="P-loop containing nucleoside triphosphate hydrolases"/>
    <property type="match status" value="1"/>
</dbReference>
<dbReference type="InterPro" id="IPR050625">
    <property type="entry name" value="ParA/MinD_ATPase"/>
</dbReference>
<protein>
    <submittedName>
        <fullName evidence="2">MinD-like ATPase involved in chromosome partitioning or flagellar assembly</fullName>
    </submittedName>
</protein>
<dbReference type="OrthoDB" id="4640801at2"/>
<keyword evidence="2" id="KW-0969">Cilium</keyword>
<accession>A0A2S6IVC1</accession>
<dbReference type="PANTHER" id="PTHR43384:SF14">
    <property type="entry name" value="ESX-1 SECRETION-ASSOCIATED PROTEIN ESPI"/>
    <property type="match status" value="1"/>
</dbReference>
<dbReference type="GO" id="GO:0016887">
    <property type="term" value="F:ATP hydrolysis activity"/>
    <property type="evidence" value="ECO:0007669"/>
    <property type="project" value="TreeGrafter"/>
</dbReference>
<evidence type="ECO:0000256" key="1">
    <source>
        <dbReference type="SAM" id="MobiDB-lite"/>
    </source>
</evidence>
<organism evidence="2 3">
    <name type="scientific">Kineococcus xinjiangensis</name>
    <dbReference type="NCBI Taxonomy" id="512762"/>
    <lineage>
        <taxon>Bacteria</taxon>
        <taxon>Bacillati</taxon>
        <taxon>Actinomycetota</taxon>
        <taxon>Actinomycetes</taxon>
        <taxon>Kineosporiales</taxon>
        <taxon>Kineosporiaceae</taxon>
        <taxon>Kineococcus</taxon>
    </lineage>
</organism>
<proteinExistence type="predicted"/>
<dbReference type="Gene3D" id="3.40.50.300">
    <property type="entry name" value="P-loop containing nucleotide triphosphate hydrolases"/>
    <property type="match status" value="1"/>
</dbReference>
<comment type="caution">
    <text evidence="2">The sequence shown here is derived from an EMBL/GenBank/DDBJ whole genome shotgun (WGS) entry which is preliminary data.</text>
</comment>
<dbReference type="PANTHER" id="PTHR43384">
    <property type="entry name" value="SEPTUM SITE-DETERMINING PROTEIN MIND HOMOLOG, CHLOROPLASTIC-RELATED"/>
    <property type="match status" value="1"/>
</dbReference>
<dbReference type="InterPro" id="IPR027417">
    <property type="entry name" value="P-loop_NTPase"/>
</dbReference>
<dbReference type="Proteomes" id="UP000239485">
    <property type="component" value="Unassembled WGS sequence"/>
</dbReference>
<keyword evidence="3" id="KW-1185">Reference proteome</keyword>
<keyword evidence="2" id="KW-0282">Flagellum</keyword>
<evidence type="ECO:0000313" key="3">
    <source>
        <dbReference type="Proteomes" id="UP000239485"/>
    </source>
</evidence>
<dbReference type="GO" id="GO:0005524">
    <property type="term" value="F:ATP binding"/>
    <property type="evidence" value="ECO:0007669"/>
    <property type="project" value="TreeGrafter"/>
</dbReference>